<dbReference type="Proteomes" id="UP000078561">
    <property type="component" value="Unassembled WGS sequence"/>
</dbReference>
<protein>
    <submittedName>
        <fullName evidence="1">Uncharacterized protein</fullName>
    </submittedName>
</protein>
<accession>A0A168SFV1</accession>
<dbReference type="AlphaFoldDB" id="A0A168SFV1"/>
<evidence type="ECO:0000313" key="2">
    <source>
        <dbReference type="Proteomes" id="UP000078561"/>
    </source>
</evidence>
<dbReference type="InParanoid" id="A0A168SFV1"/>
<sequence length="126" mass="14186">MGRKKFFLLFCFSHATEKRLPVWLYPSHQDENQEDQIGLLSRVERRFESVKTEEGVVIGMALMGTRIWEHDAGSVGVVLKGVQELLGTVLLAMEGICGLGSEGRDQWESKHDDHIPLMICYGGHDS</sequence>
<reference evidence="1" key="1">
    <citation type="submission" date="2016-04" db="EMBL/GenBank/DDBJ databases">
        <authorList>
            <person name="Evans L.H."/>
            <person name="Alamgir A."/>
            <person name="Owens N."/>
            <person name="Weber N.D."/>
            <person name="Virtaneva K."/>
            <person name="Barbian K."/>
            <person name="Babar A."/>
            <person name="Rosenke K."/>
        </authorList>
    </citation>
    <scope>NUCLEOTIDE SEQUENCE [LARGE SCALE GENOMIC DNA]</scope>
    <source>
        <strain evidence="1">CBS 101.48</strain>
    </source>
</reference>
<keyword evidence="2" id="KW-1185">Reference proteome</keyword>
<gene>
    <name evidence="1" type="primary">ABSGL_14037.1 scaffold 14385</name>
</gene>
<dbReference type="EMBL" id="LT554895">
    <property type="protein sequence ID" value="SAM08374.1"/>
    <property type="molecule type" value="Genomic_DNA"/>
</dbReference>
<organism evidence="1">
    <name type="scientific">Absidia glauca</name>
    <name type="common">Pin mould</name>
    <dbReference type="NCBI Taxonomy" id="4829"/>
    <lineage>
        <taxon>Eukaryota</taxon>
        <taxon>Fungi</taxon>
        <taxon>Fungi incertae sedis</taxon>
        <taxon>Mucoromycota</taxon>
        <taxon>Mucoromycotina</taxon>
        <taxon>Mucoromycetes</taxon>
        <taxon>Mucorales</taxon>
        <taxon>Cunninghamellaceae</taxon>
        <taxon>Absidia</taxon>
    </lineage>
</organism>
<name>A0A168SFV1_ABSGL</name>
<proteinExistence type="predicted"/>
<evidence type="ECO:0000313" key="1">
    <source>
        <dbReference type="EMBL" id="SAM08374.1"/>
    </source>
</evidence>